<evidence type="ECO:0000256" key="8">
    <source>
        <dbReference type="PIRSR" id="PIRSR500134-1"/>
    </source>
</evidence>
<evidence type="ECO:0000256" key="6">
    <source>
        <dbReference type="ARBA" id="ARBA00047473"/>
    </source>
</evidence>
<dbReference type="PANTHER" id="PTHR43750">
    <property type="entry name" value="UDP-GLUCOSE 6-DEHYDROGENASE TUAD"/>
    <property type="match status" value="1"/>
</dbReference>
<feature type="binding site" evidence="10">
    <location>
        <position position="86"/>
    </location>
    <ligand>
        <name>NAD(+)</name>
        <dbReference type="ChEBI" id="CHEBI:57540"/>
    </ligand>
</feature>
<dbReference type="GO" id="GO:0051287">
    <property type="term" value="F:NAD binding"/>
    <property type="evidence" value="ECO:0007669"/>
    <property type="project" value="InterPro"/>
</dbReference>
<evidence type="ECO:0000256" key="1">
    <source>
        <dbReference type="ARBA" id="ARBA00004701"/>
    </source>
</evidence>
<dbReference type="GO" id="GO:0003979">
    <property type="term" value="F:UDP-glucose 6-dehydrogenase activity"/>
    <property type="evidence" value="ECO:0007669"/>
    <property type="project" value="UniProtKB-EC"/>
</dbReference>
<evidence type="ECO:0000259" key="11">
    <source>
        <dbReference type="SMART" id="SM00984"/>
    </source>
</evidence>
<dbReference type="PIRSF" id="PIRSF500134">
    <property type="entry name" value="UDPglc_DH_bac"/>
    <property type="match status" value="1"/>
</dbReference>
<comment type="catalytic activity">
    <reaction evidence="6 7">
        <text>UDP-alpha-D-glucose + 2 NAD(+) + H2O = UDP-alpha-D-glucuronate + 2 NADH + 3 H(+)</text>
        <dbReference type="Rhea" id="RHEA:23596"/>
        <dbReference type="ChEBI" id="CHEBI:15377"/>
        <dbReference type="ChEBI" id="CHEBI:15378"/>
        <dbReference type="ChEBI" id="CHEBI:57540"/>
        <dbReference type="ChEBI" id="CHEBI:57945"/>
        <dbReference type="ChEBI" id="CHEBI:58052"/>
        <dbReference type="ChEBI" id="CHEBI:58885"/>
        <dbReference type="EC" id="1.1.1.22"/>
    </reaction>
</comment>
<dbReference type="UniPathway" id="UPA00038">
    <property type="reaction ID" value="UER00491"/>
</dbReference>
<feature type="binding site" evidence="10">
    <location>
        <position position="328"/>
    </location>
    <ligand>
        <name>NAD(+)</name>
        <dbReference type="ChEBI" id="CHEBI:57540"/>
    </ligand>
</feature>
<feature type="binding site" evidence="9">
    <location>
        <position position="321"/>
    </location>
    <ligand>
        <name>substrate</name>
    </ligand>
</feature>
<dbReference type="NCBIfam" id="TIGR03026">
    <property type="entry name" value="NDP-sugDHase"/>
    <property type="match status" value="1"/>
</dbReference>
<dbReference type="InterPro" id="IPR014026">
    <property type="entry name" value="UDP-Glc/GDP-Man_DH_dimer"/>
</dbReference>
<accession>A0A2H0XE93</accession>
<name>A0A2H0XE93_UNCKA</name>
<feature type="binding site" evidence="9">
    <location>
        <begin position="152"/>
        <end position="155"/>
    </location>
    <ligand>
        <name>substrate</name>
    </ligand>
</feature>
<evidence type="ECO:0000256" key="4">
    <source>
        <dbReference type="ARBA" id="ARBA00023002"/>
    </source>
</evidence>
<comment type="similarity">
    <text evidence="2 7">Belongs to the UDP-glucose/GDP-mannose dehydrogenase family.</text>
</comment>
<dbReference type="SUPFAM" id="SSF52413">
    <property type="entry name" value="UDP-glucose/GDP-mannose dehydrogenase C-terminal domain"/>
    <property type="match status" value="1"/>
</dbReference>
<dbReference type="Proteomes" id="UP000230340">
    <property type="component" value="Unassembled WGS sequence"/>
</dbReference>
<comment type="pathway">
    <text evidence="1">Nucleotide-sugar biosynthesis; UDP-alpha-D-glucuronate biosynthesis; UDP-alpha-D-glucuronate from UDP-alpha-D-glucose: step 1/1.</text>
</comment>
<dbReference type="Pfam" id="PF03720">
    <property type="entry name" value="UDPG_MGDP_dh_C"/>
    <property type="match status" value="1"/>
</dbReference>
<comment type="caution">
    <text evidence="12">The sequence shown here is derived from an EMBL/GenBank/DDBJ whole genome shotgun (WGS) entry which is preliminary data.</text>
</comment>
<keyword evidence="5 7" id="KW-0520">NAD</keyword>
<dbReference type="InterPro" id="IPR008927">
    <property type="entry name" value="6-PGluconate_DH-like_C_sf"/>
</dbReference>
<sequence>MKISVIGTGYVGLVTGAVFSDWGHDVVCADIIEEKIAMLKKGVMPIYEDGLKELVNKNVKEERLSFTTDVAKSIKESEVVFIAVGTPSNQSGSADLSAVWAVAKTIGENLNDYKIIITKSTVPVGTNERVWEIVKENSPEGAKFACVSNPEFLREGTSIYDANNTDRVILGSDDPKAIDKIATLYEHLNAPIVKCDFRSAELVKYASNAFLATKISFINEIARICHSAGADVKVVSEGMGLDKRIGRAFLNAGIGYGGSCFPKDVEALYRTSSDHEYDFRLLRGVMDVNERQKYFYIEQIVRHFKGNLSGKTFACLGLAFKNNTDDTRKSVALEIVKMLRGEGARLRVFDPAAMENAKKVLGNDVIYYAKDLMDAIEGSDGICILTEWQEFAEIDLAEAKKTLKKAVIFDGRNLLDPASVRKAGFEYFGIGRR</sequence>
<dbReference type="EC" id="1.1.1.22" evidence="3 7"/>
<dbReference type="AlphaFoldDB" id="A0A2H0XE93"/>
<organism evidence="12 13">
    <name type="scientific">candidate division WWE3 bacterium CG08_land_8_20_14_0_20_40_13</name>
    <dbReference type="NCBI Taxonomy" id="1975084"/>
    <lineage>
        <taxon>Bacteria</taxon>
        <taxon>Katanobacteria</taxon>
    </lineage>
</organism>
<dbReference type="PIRSF" id="PIRSF000124">
    <property type="entry name" value="UDPglc_GDPman_dh"/>
    <property type="match status" value="1"/>
</dbReference>
<proteinExistence type="inferred from homology"/>
<evidence type="ECO:0000256" key="3">
    <source>
        <dbReference type="ARBA" id="ARBA00012954"/>
    </source>
</evidence>
<dbReference type="InterPro" id="IPR036220">
    <property type="entry name" value="UDP-Glc/GDP-Man_DH_C_sf"/>
</dbReference>
<dbReference type="PANTHER" id="PTHR43750:SF3">
    <property type="entry name" value="UDP-GLUCOSE 6-DEHYDROGENASE TUAD"/>
    <property type="match status" value="1"/>
</dbReference>
<dbReference type="Gene3D" id="3.40.50.720">
    <property type="entry name" value="NAD(P)-binding Rossmann-like Domain"/>
    <property type="match status" value="2"/>
</dbReference>
<evidence type="ECO:0000256" key="9">
    <source>
        <dbReference type="PIRSR" id="PIRSR500134-2"/>
    </source>
</evidence>
<feature type="binding site" evidence="10">
    <location>
        <position position="30"/>
    </location>
    <ligand>
        <name>NAD(+)</name>
        <dbReference type="ChEBI" id="CHEBI:57540"/>
    </ligand>
</feature>
<dbReference type="GO" id="GO:0006065">
    <property type="term" value="P:UDP-glucuronate biosynthetic process"/>
    <property type="evidence" value="ECO:0007669"/>
    <property type="project" value="UniProtKB-UniPathway"/>
</dbReference>
<feature type="domain" description="UDP-glucose/GDP-mannose dehydrogenase C-terminal" evidence="11">
    <location>
        <begin position="314"/>
        <end position="417"/>
    </location>
</feature>
<reference evidence="13" key="1">
    <citation type="submission" date="2017-09" db="EMBL/GenBank/DDBJ databases">
        <title>Depth-based differentiation of microbial function through sediment-hosted aquifers and enrichment of novel symbionts in the deep terrestrial subsurface.</title>
        <authorList>
            <person name="Probst A.J."/>
            <person name="Ladd B."/>
            <person name="Jarett J.K."/>
            <person name="Geller-Mcgrath D.E."/>
            <person name="Sieber C.M.K."/>
            <person name="Emerson J.B."/>
            <person name="Anantharaman K."/>
            <person name="Thomas B.C."/>
            <person name="Malmstrom R."/>
            <person name="Stieglmeier M."/>
            <person name="Klingl A."/>
            <person name="Woyke T."/>
            <person name="Ryan C.M."/>
            <person name="Banfield J.F."/>
        </authorList>
    </citation>
    <scope>NUCLEOTIDE SEQUENCE [LARGE SCALE GENOMIC DNA]</scope>
</reference>
<dbReference type="SMART" id="SM00984">
    <property type="entry name" value="UDPG_MGDP_dh_C"/>
    <property type="match status" value="1"/>
</dbReference>
<feature type="active site" description="Nucleophile" evidence="8">
    <location>
        <position position="260"/>
    </location>
</feature>
<dbReference type="Pfam" id="PF00984">
    <property type="entry name" value="UDPG_MGDP_dh"/>
    <property type="match status" value="1"/>
</dbReference>
<feature type="binding site" evidence="9">
    <location>
        <position position="257"/>
    </location>
    <ligand>
        <name>substrate</name>
    </ligand>
</feature>
<dbReference type="InterPro" id="IPR001732">
    <property type="entry name" value="UDP-Glc/GDP-Man_DH_N"/>
</dbReference>
<evidence type="ECO:0000256" key="5">
    <source>
        <dbReference type="ARBA" id="ARBA00023027"/>
    </source>
</evidence>
<dbReference type="InterPro" id="IPR017476">
    <property type="entry name" value="UDP-Glc/GDP-Man"/>
</dbReference>
<dbReference type="EMBL" id="PEYT01000013">
    <property type="protein sequence ID" value="PIS23125.1"/>
    <property type="molecule type" value="Genomic_DNA"/>
</dbReference>
<gene>
    <name evidence="12" type="ORF">COT49_01810</name>
</gene>
<evidence type="ECO:0000256" key="7">
    <source>
        <dbReference type="PIRNR" id="PIRNR000124"/>
    </source>
</evidence>
<dbReference type="InterPro" id="IPR028357">
    <property type="entry name" value="UDPglc_DH_bac"/>
</dbReference>
<dbReference type="GO" id="GO:0000271">
    <property type="term" value="P:polysaccharide biosynthetic process"/>
    <property type="evidence" value="ECO:0007669"/>
    <property type="project" value="InterPro"/>
</dbReference>
<feature type="binding site" evidence="10">
    <location>
        <position position="263"/>
    </location>
    <ligand>
        <name>NAD(+)</name>
        <dbReference type="ChEBI" id="CHEBI:57540"/>
    </ligand>
</feature>
<dbReference type="InterPro" id="IPR036291">
    <property type="entry name" value="NAD(P)-bd_dom_sf"/>
</dbReference>
<dbReference type="Pfam" id="PF03721">
    <property type="entry name" value="UDPG_MGDP_dh_N"/>
    <property type="match status" value="1"/>
</dbReference>
<keyword evidence="4 7" id="KW-0560">Oxidoreductase</keyword>
<dbReference type="InterPro" id="IPR014027">
    <property type="entry name" value="UDP-Glc/GDP-Man_DH_C"/>
</dbReference>
<feature type="binding site" evidence="9">
    <location>
        <position position="204"/>
    </location>
    <ligand>
        <name>substrate</name>
    </ligand>
</feature>
<feature type="binding site" evidence="10">
    <location>
        <position position="121"/>
    </location>
    <ligand>
        <name>NAD(+)</name>
        <dbReference type="ChEBI" id="CHEBI:57540"/>
    </ligand>
</feature>
<evidence type="ECO:0000313" key="12">
    <source>
        <dbReference type="EMBL" id="PIS23125.1"/>
    </source>
</evidence>
<evidence type="ECO:0000313" key="13">
    <source>
        <dbReference type="Proteomes" id="UP000230340"/>
    </source>
</evidence>
<dbReference type="Gene3D" id="1.20.5.100">
    <property type="entry name" value="Cytochrome c1, transmembrane anchor, C-terminal"/>
    <property type="match status" value="1"/>
</dbReference>
<dbReference type="SUPFAM" id="SSF48179">
    <property type="entry name" value="6-phosphogluconate dehydrogenase C-terminal domain-like"/>
    <property type="match status" value="1"/>
</dbReference>
<feature type="binding site" evidence="10">
    <location>
        <position position="155"/>
    </location>
    <ligand>
        <name>NAD(+)</name>
        <dbReference type="ChEBI" id="CHEBI:57540"/>
    </ligand>
</feature>
<protein>
    <recommendedName>
        <fullName evidence="3 7">UDP-glucose 6-dehydrogenase</fullName>
        <ecNumber evidence="3 7">1.1.1.22</ecNumber>
    </recommendedName>
</protein>
<evidence type="ECO:0000256" key="10">
    <source>
        <dbReference type="PIRSR" id="PIRSR500134-3"/>
    </source>
</evidence>
<dbReference type="SUPFAM" id="SSF51735">
    <property type="entry name" value="NAD(P)-binding Rossmann-fold domains"/>
    <property type="match status" value="1"/>
</dbReference>
<feature type="binding site" evidence="10">
    <location>
        <position position="35"/>
    </location>
    <ligand>
        <name>NAD(+)</name>
        <dbReference type="ChEBI" id="CHEBI:57540"/>
    </ligand>
</feature>
<feature type="binding site" evidence="9">
    <location>
        <begin position="249"/>
        <end position="253"/>
    </location>
    <ligand>
        <name>substrate</name>
    </ligand>
</feature>
<evidence type="ECO:0000256" key="2">
    <source>
        <dbReference type="ARBA" id="ARBA00006601"/>
    </source>
</evidence>